<feature type="transmembrane region" description="Helical" evidence="6">
    <location>
        <begin position="127"/>
        <end position="147"/>
    </location>
</feature>
<dbReference type="InterPro" id="IPR001851">
    <property type="entry name" value="ABC_transp_permease"/>
</dbReference>
<evidence type="ECO:0008006" key="9">
    <source>
        <dbReference type="Google" id="ProtNLM"/>
    </source>
</evidence>
<accession>G9X1P7</accession>
<comment type="subcellular location">
    <subcellularLocation>
        <location evidence="1">Cell membrane</location>
        <topology evidence="1">Multi-pass membrane protein</topology>
    </subcellularLocation>
</comment>
<dbReference type="GO" id="GO:0005886">
    <property type="term" value="C:plasma membrane"/>
    <property type="evidence" value="ECO:0007669"/>
    <property type="project" value="UniProtKB-SubCell"/>
</dbReference>
<dbReference type="GO" id="GO:0022857">
    <property type="term" value="F:transmembrane transporter activity"/>
    <property type="evidence" value="ECO:0007669"/>
    <property type="project" value="InterPro"/>
</dbReference>
<name>G9X1P7_9FIRM</name>
<feature type="transmembrane region" description="Helical" evidence="6">
    <location>
        <begin position="62"/>
        <end position="81"/>
    </location>
</feature>
<comment type="caution">
    <text evidence="7">The sequence shown here is derived from an EMBL/GenBank/DDBJ whole genome shotgun (WGS) entry which is preliminary data.</text>
</comment>
<gene>
    <name evidence="7" type="ORF">HMPREF9629_00320</name>
</gene>
<keyword evidence="3 6" id="KW-0812">Transmembrane</keyword>
<organism evidence="7 8">
    <name type="scientific">Peptoanaerobacter stomatis</name>
    <dbReference type="NCBI Taxonomy" id="796937"/>
    <lineage>
        <taxon>Bacteria</taxon>
        <taxon>Bacillati</taxon>
        <taxon>Bacillota</taxon>
        <taxon>Clostridia</taxon>
        <taxon>Peptostreptococcales</taxon>
        <taxon>Filifactoraceae</taxon>
        <taxon>Peptoanaerobacter</taxon>
    </lineage>
</organism>
<evidence type="ECO:0000313" key="7">
    <source>
        <dbReference type="EMBL" id="EHL13020.1"/>
    </source>
</evidence>
<dbReference type="PATRIC" id="fig|796937.3.peg.1541"/>
<dbReference type="HOGENOM" id="CLU_067296_0_0_9"/>
<evidence type="ECO:0000256" key="5">
    <source>
        <dbReference type="ARBA" id="ARBA00023136"/>
    </source>
</evidence>
<sequence length="289" mass="31319">MGNALFITSVEQGLIFAVLAMGVYISYKVLDIADLSVEGSFPLGAFTFAILATKMINPAISMMVAFIAGMLAGLLTAVLFIKLKITPLLSGILTLNILYSLNLAIGLGNSNIPLFQVPIIFKESKTVNILILLAFVVLIKIILDLFFKTEIGYLVIATGDNETLVRALGQNSDKYKILGLMLSNGLVSLSGALMAQSQKFADSNMGTGIIVYALASIIIGDTIMKSNQKLKGTLRAVCGAMIYKFIWGLALDRGLPSNYLKAVTSLIVIIFIVYNNMEIGRKMFKKNRK</sequence>
<evidence type="ECO:0000256" key="4">
    <source>
        <dbReference type="ARBA" id="ARBA00022989"/>
    </source>
</evidence>
<dbReference type="BioCyc" id="EBAC796937-HMP:GMGH-320-MONOMER"/>
<evidence type="ECO:0000256" key="3">
    <source>
        <dbReference type="ARBA" id="ARBA00022692"/>
    </source>
</evidence>
<feature type="transmembrane region" description="Helical" evidence="6">
    <location>
        <begin position="232"/>
        <end position="250"/>
    </location>
</feature>
<dbReference type="AlphaFoldDB" id="G9X1P7"/>
<feature type="transmembrane region" description="Helical" evidence="6">
    <location>
        <begin position="6"/>
        <end position="27"/>
    </location>
</feature>
<feature type="transmembrane region" description="Helical" evidence="6">
    <location>
        <begin position="203"/>
        <end position="220"/>
    </location>
</feature>
<feature type="transmembrane region" description="Helical" evidence="6">
    <location>
        <begin position="177"/>
        <end position="197"/>
    </location>
</feature>
<proteinExistence type="predicted"/>
<dbReference type="EMBL" id="AFZE01000045">
    <property type="protein sequence ID" value="EHL13020.1"/>
    <property type="molecule type" value="Genomic_DNA"/>
</dbReference>
<keyword evidence="4 6" id="KW-1133">Transmembrane helix</keyword>
<dbReference type="RefSeq" id="WP_009524557.1">
    <property type="nucleotide sequence ID" value="NZ_JH414547.1"/>
</dbReference>
<dbReference type="PANTHER" id="PTHR32196:SF69">
    <property type="entry name" value="BRANCHED-CHAIN AMINO ACID TRANSPORT SYSTEM, PERMEASE PROTEIN"/>
    <property type="match status" value="1"/>
</dbReference>
<dbReference type="CDD" id="cd06574">
    <property type="entry name" value="TM_PBP1_branched-chain-AA_like"/>
    <property type="match status" value="1"/>
</dbReference>
<dbReference type="Proteomes" id="UP000006437">
    <property type="component" value="Unassembled WGS sequence"/>
</dbReference>
<feature type="transmembrane region" description="Helical" evidence="6">
    <location>
        <begin position="262"/>
        <end position="279"/>
    </location>
</feature>
<feature type="transmembrane region" description="Helical" evidence="6">
    <location>
        <begin position="88"/>
        <end position="107"/>
    </location>
</feature>
<keyword evidence="5 6" id="KW-0472">Membrane</keyword>
<reference evidence="7 8" key="1">
    <citation type="submission" date="2011-08" db="EMBL/GenBank/DDBJ databases">
        <title>The Genome Sequence of Eubacteriaceae bacterium ACC19a.</title>
        <authorList>
            <consortium name="The Broad Institute Genome Sequencing Platform"/>
            <person name="Earl A."/>
            <person name="Ward D."/>
            <person name="Feldgarden M."/>
            <person name="Gevers D."/>
            <person name="Sizova M."/>
            <person name="Hazen A."/>
            <person name="Epstein S."/>
            <person name="Young S.K."/>
            <person name="Zeng Q."/>
            <person name="Gargeya S."/>
            <person name="Fitzgerald M."/>
            <person name="Haas B."/>
            <person name="Abouelleil A."/>
            <person name="Alvarado L."/>
            <person name="Arachchi H.M."/>
            <person name="Berlin A."/>
            <person name="Brown A."/>
            <person name="Chapman S.B."/>
            <person name="Chen Z."/>
            <person name="Dunbar C."/>
            <person name="Freedman E."/>
            <person name="Gearin G."/>
            <person name="Gellesch M."/>
            <person name="Goldberg J."/>
            <person name="Griggs A."/>
            <person name="Gujja S."/>
            <person name="Heiman D."/>
            <person name="Howarth C."/>
            <person name="Larson L."/>
            <person name="Lui A."/>
            <person name="MacDonald P.J.P."/>
            <person name="Montmayeur A."/>
            <person name="Murphy C."/>
            <person name="Neiman D."/>
            <person name="Pearson M."/>
            <person name="Priest M."/>
            <person name="Roberts A."/>
            <person name="Saif S."/>
            <person name="Shea T."/>
            <person name="Shenoy N."/>
            <person name="Sisk P."/>
            <person name="Stolte C."/>
            <person name="Sykes S."/>
            <person name="Wortman J."/>
            <person name="Nusbaum C."/>
            <person name="Birren B."/>
        </authorList>
    </citation>
    <scope>NUCLEOTIDE SEQUENCE [LARGE SCALE GENOMIC DNA]</scope>
    <source>
        <strain evidence="7 8">ACC19a</strain>
    </source>
</reference>
<evidence type="ECO:0000256" key="6">
    <source>
        <dbReference type="SAM" id="Phobius"/>
    </source>
</evidence>
<protein>
    <recommendedName>
        <fullName evidence="9">Branched-chain amino acid ABC transporter, permease protein</fullName>
    </recommendedName>
</protein>
<evidence type="ECO:0000313" key="8">
    <source>
        <dbReference type="Proteomes" id="UP000006437"/>
    </source>
</evidence>
<evidence type="ECO:0000256" key="2">
    <source>
        <dbReference type="ARBA" id="ARBA00022475"/>
    </source>
</evidence>
<evidence type="ECO:0000256" key="1">
    <source>
        <dbReference type="ARBA" id="ARBA00004651"/>
    </source>
</evidence>
<dbReference type="PANTHER" id="PTHR32196">
    <property type="entry name" value="ABC TRANSPORTER PERMEASE PROTEIN YPHD-RELATED-RELATED"/>
    <property type="match status" value="1"/>
</dbReference>
<dbReference type="Pfam" id="PF02653">
    <property type="entry name" value="BPD_transp_2"/>
    <property type="match status" value="1"/>
</dbReference>
<keyword evidence="2" id="KW-1003">Cell membrane</keyword>